<feature type="transmembrane region" description="Helical" evidence="2">
    <location>
        <begin position="77"/>
        <end position="96"/>
    </location>
</feature>
<comment type="caution">
    <text evidence="3">The sequence shown here is derived from an EMBL/GenBank/DDBJ whole genome shotgun (WGS) entry which is preliminary data.</text>
</comment>
<dbReference type="AlphaFoldDB" id="A0A9P7VTS2"/>
<name>A0A9P7VTS2_9AGAR</name>
<protein>
    <submittedName>
        <fullName evidence="3">Uncharacterized protein</fullName>
    </submittedName>
</protein>
<feature type="compositionally biased region" description="Polar residues" evidence="1">
    <location>
        <begin position="300"/>
        <end position="315"/>
    </location>
</feature>
<feature type="transmembrane region" description="Helical" evidence="2">
    <location>
        <begin position="6"/>
        <end position="29"/>
    </location>
</feature>
<dbReference type="OrthoDB" id="2988301at2759"/>
<feature type="transmembrane region" description="Helical" evidence="2">
    <location>
        <begin position="208"/>
        <end position="231"/>
    </location>
</feature>
<dbReference type="EMBL" id="MU250533">
    <property type="protein sequence ID" value="KAG7446717.1"/>
    <property type="molecule type" value="Genomic_DNA"/>
</dbReference>
<sequence length="315" mass="35491">MPTLFYTFIDLQISGVIGISLIFLTVIFSHLVKRCLTWYTFCVSWILSCISYSLLFFVGGSDPNYVPNQDLCITQAALIYSVPTLTALTTLSLLVHNWYNVHFGISRSPLEANHKTIVALLAAPYIVWFFMFLGFLLFGLTHSSLVIRLGDSSHCIIINAIPAKISSLFVVIVTSSMLPVQVSLGLSLCRNLYDNDSTSTISIPTLQVVIRVMIFSFLTLVSFTEGVIYIFDLSPGPFVDIIMAWCMSFFVPFRLLHETLIRIVVPVFGVLIFGMQKDIFRTWILWANWLLKSPKKPYRKSSTPSLTPDNSVRSD</sequence>
<feature type="transmembrane region" description="Helical" evidence="2">
    <location>
        <begin position="117"/>
        <end position="140"/>
    </location>
</feature>
<feature type="region of interest" description="Disordered" evidence="1">
    <location>
        <begin position="296"/>
        <end position="315"/>
    </location>
</feature>
<proteinExistence type="predicted"/>
<evidence type="ECO:0000313" key="4">
    <source>
        <dbReference type="Proteomes" id="UP000812287"/>
    </source>
</evidence>
<gene>
    <name evidence="3" type="ORF">BT62DRAFT_993664</name>
</gene>
<keyword evidence="4" id="KW-1185">Reference proteome</keyword>
<reference evidence="3" key="1">
    <citation type="submission" date="2020-11" db="EMBL/GenBank/DDBJ databases">
        <title>Adaptations for nitrogen fixation in a non-lichenized fungal sporocarp promotes dispersal by wood-feeding termites.</title>
        <authorList>
            <consortium name="DOE Joint Genome Institute"/>
            <person name="Koch R.A."/>
            <person name="Yoon G."/>
            <person name="Arayal U."/>
            <person name="Lail K."/>
            <person name="Amirebrahimi M."/>
            <person name="Labutti K."/>
            <person name="Lipzen A."/>
            <person name="Riley R."/>
            <person name="Barry K."/>
            <person name="Henrissat B."/>
            <person name="Grigoriev I.V."/>
            <person name="Herr J.R."/>
            <person name="Aime M.C."/>
        </authorList>
    </citation>
    <scope>NUCLEOTIDE SEQUENCE</scope>
    <source>
        <strain evidence="3">MCA 3950</strain>
    </source>
</reference>
<dbReference type="GeneID" id="66112720"/>
<keyword evidence="2" id="KW-0472">Membrane</keyword>
<keyword evidence="2" id="KW-0812">Transmembrane</keyword>
<feature type="transmembrane region" description="Helical" evidence="2">
    <location>
        <begin position="36"/>
        <end position="57"/>
    </location>
</feature>
<dbReference type="RefSeq" id="XP_043040217.1">
    <property type="nucleotide sequence ID" value="XM_043190423.1"/>
</dbReference>
<evidence type="ECO:0000256" key="2">
    <source>
        <dbReference type="SAM" id="Phobius"/>
    </source>
</evidence>
<keyword evidence="2" id="KW-1133">Transmembrane helix</keyword>
<dbReference type="Proteomes" id="UP000812287">
    <property type="component" value="Unassembled WGS sequence"/>
</dbReference>
<feature type="transmembrane region" description="Helical" evidence="2">
    <location>
        <begin position="168"/>
        <end position="188"/>
    </location>
</feature>
<evidence type="ECO:0000256" key="1">
    <source>
        <dbReference type="SAM" id="MobiDB-lite"/>
    </source>
</evidence>
<evidence type="ECO:0000313" key="3">
    <source>
        <dbReference type="EMBL" id="KAG7446717.1"/>
    </source>
</evidence>
<organism evidence="3 4">
    <name type="scientific">Guyanagaster necrorhizus</name>
    <dbReference type="NCBI Taxonomy" id="856835"/>
    <lineage>
        <taxon>Eukaryota</taxon>
        <taxon>Fungi</taxon>
        <taxon>Dikarya</taxon>
        <taxon>Basidiomycota</taxon>
        <taxon>Agaricomycotina</taxon>
        <taxon>Agaricomycetes</taxon>
        <taxon>Agaricomycetidae</taxon>
        <taxon>Agaricales</taxon>
        <taxon>Marasmiineae</taxon>
        <taxon>Physalacriaceae</taxon>
        <taxon>Guyanagaster</taxon>
    </lineage>
</organism>
<accession>A0A9P7VTS2</accession>